<dbReference type="AlphaFoldDB" id="A0A4Y9XPS8"/>
<protein>
    <recommendedName>
        <fullName evidence="4">Sjogrens syndrome scleroderma autoantigen 1 family protein</fullName>
    </recommendedName>
</protein>
<evidence type="ECO:0000313" key="2">
    <source>
        <dbReference type="EMBL" id="TFY52116.1"/>
    </source>
</evidence>
<comment type="caution">
    <text evidence="2">The sequence shown here is derived from an EMBL/GenBank/DDBJ whole genome shotgun (WGS) entry which is preliminary data.</text>
</comment>
<dbReference type="Proteomes" id="UP000298390">
    <property type="component" value="Unassembled WGS sequence"/>
</dbReference>
<dbReference type="InterPro" id="IPR009563">
    <property type="entry name" value="SSSCA1"/>
</dbReference>
<dbReference type="InterPro" id="IPR051888">
    <property type="entry name" value="UPF0148_domain"/>
</dbReference>
<dbReference type="Pfam" id="PF06677">
    <property type="entry name" value="Auto_anti-p27"/>
    <property type="match status" value="2"/>
</dbReference>
<accession>A0A4Y9XPS8</accession>
<dbReference type="PANTHER" id="PTHR16537">
    <property type="entry name" value="SJOEGREN SYNDROME/SCLERODERMA AUTOANTIGEN 1"/>
    <property type="match status" value="1"/>
</dbReference>
<evidence type="ECO:0008006" key="4">
    <source>
        <dbReference type="Google" id="ProtNLM"/>
    </source>
</evidence>
<organism evidence="2 3">
    <name type="scientific">Rhodofomes roseus</name>
    <dbReference type="NCBI Taxonomy" id="34475"/>
    <lineage>
        <taxon>Eukaryota</taxon>
        <taxon>Fungi</taxon>
        <taxon>Dikarya</taxon>
        <taxon>Basidiomycota</taxon>
        <taxon>Agaricomycotina</taxon>
        <taxon>Agaricomycetes</taxon>
        <taxon>Polyporales</taxon>
        <taxon>Rhodofomes</taxon>
    </lineage>
</organism>
<evidence type="ECO:0000313" key="3">
    <source>
        <dbReference type="Proteomes" id="UP000298390"/>
    </source>
</evidence>
<feature type="compositionally biased region" description="Low complexity" evidence="1">
    <location>
        <begin position="86"/>
        <end position="96"/>
    </location>
</feature>
<name>A0A4Y9XPS8_9APHY</name>
<gene>
    <name evidence="2" type="ORF">EVJ58_g10192</name>
</gene>
<proteinExistence type="predicted"/>
<feature type="region of interest" description="Disordered" evidence="1">
    <location>
        <begin position="54"/>
        <end position="111"/>
    </location>
</feature>
<evidence type="ECO:0000256" key="1">
    <source>
        <dbReference type="SAM" id="MobiDB-lite"/>
    </source>
</evidence>
<feature type="region of interest" description="Disordered" evidence="1">
    <location>
        <begin position="257"/>
        <end position="278"/>
    </location>
</feature>
<dbReference type="STRING" id="34475.A0A4Y9XPS8"/>
<reference evidence="2 3" key="1">
    <citation type="submission" date="2019-01" db="EMBL/GenBank/DDBJ databases">
        <title>Genome sequencing of the rare red list fungi Fomitopsis rosea.</title>
        <authorList>
            <person name="Buettner E."/>
            <person name="Kellner H."/>
        </authorList>
    </citation>
    <scope>NUCLEOTIDE SEQUENCE [LARGE SCALE GENOMIC DNA]</scope>
    <source>
        <strain evidence="2 3">DSM 105464</strain>
    </source>
</reference>
<sequence>MSTIIDVSGKLGEYMLKGWILTDRICSKCSKVPLMRSPSGPTVHFCANCDAASPTTAASSSRSGADISGRTPPTRTYSTQIDEKSSVSSASSMIPSRTSTPPTEVSQAPSSPMFAPVDMAEIMRRRQQSDTASAEIGRRMLKGWAMLADECPNPDCYGIPLVRPPKAGGEKDPRKECVVCRTIYVDAEGASHSRLVPLLPSPPSSDRAERSALLPPALVPAPGPVFAPQLETQPSTSTIQLDKGKAVQRQSILPQLFSSNPAIQPPPSVLPTTSSSGQSAVQESVQSLEFALRALSERMNLLSGGAVLEPTLIAQTADAMVKVAQALAQVGKLQ</sequence>
<dbReference type="PANTHER" id="PTHR16537:SF1">
    <property type="entry name" value="PROTEIN ZNRD2"/>
    <property type="match status" value="1"/>
</dbReference>
<feature type="compositionally biased region" description="Polar residues" evidence="1">
    <location>
        <begin position="71"/>
        <end position="80"/>
    </location>
</feature>
<dbReference type="EMBL" id="SEKV01001039">
    <property type="protein sequence ID" value="TFY52116.1"/>
    <property type="molecule type" value="Genomic_DNA"/>
</dbReference>
<feature type="compositionally biased region" description="Low complexity" evidence="1">
    <location>
        <begin position="54"/>
        <end position="65"/>
    </location>
</feature>
<feature type="compositionally biased region" description="Polar residues" evidence="1">
    <location>
        <begin position="97"/>
        <end position="110"/>
    </location>
</feature>